<accession>A0ABU2KFP8</accession>
<dbReference type="InterPro" id="IPR019734">
    <property type="entry name" value="TPR_rpt"/>
</dbReference>
<keyword evidence="1" id="KW-0802">TPR repeat</keyword>
<sequence length="266" mass="30744">MTKEEYISHIEENSLLPESKLRDYHLLLEQFPYFQSARAIQLKALKQHHSFNYNPALKKTAAYTTNREVLFDYITSAEFAQQKVSEKIKYRTQQEDLEEENLNMDLSEANLVLDPNLFQKISSTSSAEKEELEEDVLQQGKPLEFTSNEKHSFSQWLQLTSAKPVSEKERSSTASDDRFRLIDKFIEKKPKIIPSKEVPSRAAQISSEPANTSLMTETLARVYLEQKNYSKAIQAFKILILKNPEKSGLFADKIWAIEKLQENKSS</sequence>
<gene>
    <name evidence="3" type="ORF">RLT85_02505</name>
</gene>
<feature type="coiled-coil region" evidence="2">
    <location>
        <begin position="80"/>
        <end position="110"/>
    </location>
</feature>
<evidence type="ECO:0008006" key="5">
    <source>
        <dbReference type="Google" id="ProtNLM"/>
    </source>
</evidence>
<evidence type="ECO:0000313" key="4">
    <source>
        <dbReference type="Proteomes" id="UP001182991"/>
    </source>
</evidence>
<keyword evidence="2" id="KW-0175">Coiled coil</keyword>
<keyword evidence="4" id="KW-1185">Reference proteome</keyword>
<feature type="repeat" description="TPR" evidence="1">
    <location>
        <begin position="213"/>
        <end position="246"/>
    </location>
</feature>
<dbReference type="EMBL" id="JAVRBG010000002">
    <property type="protein sequence ID" value="MDT0293499.1"/>
    <property type="molecule type" value="Genomic_DNA"/>
</dbReference>
<organism evidence="3 4">
    <name type="scientific">Mesonia ostreae</name>
    <dbReference type="NCBI Taxonomy" id="861110"/>
    <lineage>
        <taxon>Bacteria</taxon>
        <taxon>Pseudomonadati</taxon>
        <taxon>Bacteroidota</taxon>
        <taxon>Flavobacteriia</taxon>
        <taxon>Flavobacteriales</taxon>
        <taxon>Flavobacteriaceae</taxon>
        <taxon>Mesonia</taxon>
    </lineage>
</organism>
<dbReference type="Proteomes" id="UP001182991">
    <property type="component" value="Unassembled WGS sequence"/>
</dbReference>
<evidence type="ECO:0000256" key="1">
    <source>
        <dbReference type="PROSITE-ProRule" id="PRU00339"/>
    </source>
</evidence>
<dbReference type="RefSeq" id="WP_311400476.1">
    <property type="nucleotide sequence ID" value="NZ_JAVRBG010000002.1"/>
</dbReference>
<name>A0ABU2KFP8_9FLAO</name>
<dbReference type="PROSITE" id="PS50005">
    <property type="entry name" value="TPR"/>
    <property type="match status" value="1"/>
</dbReference>
<evidence type="ECO:0000313" key="3">
    <source>
        <dbReference type="EMBL" id="MDT0293499.1"/>
    </source>
</evidence>
<evidence type="ECO:0000256" key="2">
    <source>
        <dbReference type="SAM" id="Coils"/>
    </source>
</evidence>
<comment type="caution">
    <text evidence="3">The sequence shown here is derived from an EMBL/GenBank/DDBJ whole genome shotgun (WGS) entry which is preliminary data.</text>
</comment>
<dbReference type="Gene3D" id="1.25.40.10">
    <property type="entry name" value="Tetratricopeptide repeat domain"/>
    <property type="match status" value="1"/>
</dbReference>
<dbReference type="InterPro" id="IPR011990">
    <property type="entry name" value="TPR-like_helical_dom_sf"/>
</dbReference>
<protein>
    <recommendedName>
        <fullName evidence="5">Tetratricopeptide repeat protein</fullName>
    </recommendedName>
</protein>
<reference evidence="4" key="1">
    <citation type="submission" date="2023-07" db="EMBL/GenBank/DDBJ databases">
        <title>Isolating and identifying novel microbial strains from the Mariana Trench.</title>
        <authorList>
            <person name="Fu H."/>
        </authorList>
    </citation>
    <scope>NUCLEOTIDE SEQUENCE [LARGE SCALE GENOMIC DNA]</scope>
    <source>
        <strain evidence="4">T-y2</strain>
    </source>
</reference>
<proteinExistence type="predicted"/>